<proteinExistence type="predicted"/>
<sequence length="78" mass="8628">MFTIKLNEEYVDTANDLYQLVTILLTTHVILSLHTGGKGLKLGLGGSMFNDDFVMILGSLMLGILAYELVYSKVIIFT</sequence>
<dbReference type="AlphaFoldDB" id="A0A6C0J7E9"/>
<name>A0A6C0J7E9_9ZZZZ</name>
<protein>
    <submittedName>
        <fullName evidence="2">Uncharacterized protein</fullName>
    </submittedName>
</protein>
<reference evidence="2" key="1">
    <citation type="journal article" date="2020" name="Nature">
        <title>Giant virus diversity and host interactions through global metagenomics.</title>
        <authorList>
            <person name="Schulz F."/>
            <person name="Roux S."/>
            <person name="Paez-Espino D."/>
            <person name="Jungbluth S."/>
            <person name="Walsh D.A."/>
            <person name="Denef V.J."/>
            <person name="McMahon K.D."/>
            <person name="Konstantinidis K.T."/>
            <person name="Eloe-Fadrosh E.A."/>
            <person name="Kyrpides N.C."/>
            <person name="Woyke T."/>
        </authorList>
    </citation>
    <scope>NUCLEOTIDE SEQUENCE</scope>
    <source>
        <strain evidence="2">GVMAG-M-3300025874-2</strain>
    </source>
</reference>
<organism evidence="2">
    <name type="scientific">viral metagenome</name>
    <dbReference type="NCBI Taxonomy" id="1070528"/>
    <lineage>
        <taxon>unclassified sequences</taxon>
        <taxon>metagenomes</taxon>
        <taxon>organismal metagenomes</taxon>
    </lineage>
</organism>
<feature type="transmembrane region" description="Helical" evidence="1">
    <location>
        <begin position="53"/>
        <end position="71"/>
    </location>
</feature>
<evidence type="ECO:0000256" key="1">
    <source>
        <dbReference type="SAM" id="Phobius"/>
    </source>
</evidence>
<accession>A0A6C0J7E9</accession>
<keyword evidence="1" id="KW-0472">Membrane</keyword>
<keyword evidence="1" id="KW-1133">Transmembrane helix</keyword>
<dbReference type="EMBL" id="MN740346">
    <property type="protein sequence ID" value="QHU01582.1"/>
    <property type="molecule type" value="Genomic_DNA"/>
</dbReference>
<keyword evidence="1" id="KW-0812">Transmembrane</keyword>
<evidence type="ECO:0000313" key="2">
    <source>
        <dbReference type="EMBL" id="QHU01582.1"/>
    </source>
</evidence>